<comment type="caution">
    <text evidence="1">The sequence shown here is derived from an EMBL/GenBank/DDBJ whole genome shotgun (WGS) entry which is preliminary data.</text>
</comment>
<accession>X1G808</accession>
<sequence length="59" mass="7071">MKTDIMELKDTLTFINLRLDELRVMLNCIVKLMTYFSQEIENQIYTVDSVIIKREESNK</sequence>
<protein>
    <submittedName>
        <fullName evidence="1">Uncharacterized protein</fullName>
    </submittedName>
</protein>
<proteinExistence type="predicted"/>
<name>X1G808_9ZZZZ</name>
<dbReference type="EMBL" id="BARU01012421">
    <property type="protein sequence ID" value="GAH40950.1"/>
    <property type="molecule type" value="Genomic_DNA"/>
</dbReference>
<organism evidence="1">
    <name type="scientific">marine sediment metagenome</name>
    <dbReference type="NCBI Taxonomy" id="412755"/>
    <lineage>
        <taxon>unclassified sequences</taxon>
        <taxon>metagenomes</taxon>
        <taxon>ecological metagenomes</taxon>
    </lineage>
</organism>
<evidence type="ECO:0000313" key="1">
    <source>
        <dbReference type="EMBL" id="GAH40950.1"/>
    </source>
</evidence>
<dbReference type="AlphaFoldDB" id="X1G808"/>
<gene>
    <name evidence="1" type="ORF">S03H2_22911</name>
</gene>
<reference evidence="1" key="1">
    <citation type="journal article" date="2014" name="Front. Microbiol.">
        <title>High frequency of phylogenetically diverse reductive dehalogenase-homologous genes in deep subseafloor sedimentary metagenomes.</title>
        <authorList>
            <person name="Kawai M."/>
            <person name="Futagami T."/>
            <person name="Toyoda A."/>
            <person name="Takaki Y."/>
            <person name="Nishi S."/>
            <person name="Hori S."/>
            <person name="Arai W."/>
            <person name="Tsubouchi T."/>
            <person name="Morono Y."/>
            <person name="Uchiyama I."/>
            <person name="Ito T."/>
            <person name="Fujiyama A."/>
            <person name="Inagaki F."/>
            <person name="Takami H."/>
        </authorList>
    </citation>
    <scope>NUCLEOTIDE SEQUENCE</scope>
    <source>
        <strain evidence="1">Expedition CK06-06</strain>
    </source>
</reference>